<evidence type="ECO:0000313" key="14">
    <source>
        <dbReference type="EMBL" id="APJ38165.1"/>
    </source>
</evidence>
<evidence type="ECO:0000313" key="15">
    <source>
        <dbReference type="Proteomes" id="UP000184322"/>
    </source>
</evidence>
<keyword evidence="7 10" id="KW-0067">ATP-binding</keyword>
<dbReference type="OrthoDB" id="9805576at2"/>
<dbReference type="InterPro" id="IPR043129">
    <property type="entry name" value="ATPase_NBD"/>
</dbReference>
<dbReference type="GO" id="GO:0005829">
    <property type="term" value="C:cytosol"/>
    <property type="evidence" value="ECO:0007669"/>
    <property type="project" value="TreeGrafter"/>
</dbReference>
<feature type="binding site" evidence="10">
    <location>
        <position position="84"/>
    </location>
    <ligand>
        <name>sn-glycerol 3-phosphate</name>
        <dbReference type="ChEBI" id="CHEBI:57597"/>
    </ligand>
</feature>
<dbReference type="InterPro" id="IPR018483">
    <property type="entry name" value="Carb_kinase_FGGY_CS"/>
</dbReference>
<feature type="domain" description="Carbohydrate kinase FGGY C-terminal" evidence="13">
    <location>
        <begin position="263"/>
        <end position="454"/>
    </location>
</feature>
<evidence type="ECO:0000256" key="2">
    <source>
        <dbReference type="ARBA" id="ARBA00009156"/>
    </source>
</evidence>
<evidence type="ECO:0000256" key="10">
    <source>
        <dbReference type="HAMAP-Rule" id="MF_00186"/>
    </source>
</evidence>
<dbReference type="GO" id="GO:0004370">
    <property type="term" value="F:glycerol kinase activity"/>
    <property type="evidence" value="ECO:0007669"/>
    <property type="project" value="UniProtKB-UniRule"/>
</dbReference>
<dbReference type="Pfam" id="PF00370">
    <property type="entry name" value="FGGY_N"/>
    <property type="match status" value="1"/>
</dbReference>
<dbReference type="PROSITE" id="PS00933">
    <property type="entry name" value="FGGY_KINASES_1"/>
    <property type="match status" value="1"/>
</dbReference>
<dbReference type="PIRSF" id="PIRSF000538">
    <property type="entry name" value="GlpK"/>
    <property type="match status" value="1"/>
</dbReference>
<dbReference type="InterPro" id="IPR018484">
    <property type="entry name" value="FGGY_N"/>
</dbReference>
<dbReference type="RefSeq" id="WP_073372170.1">
    <property type="nucleotide sequence ID" value="NZ_CP017813.1"/>
</dbReference>
<feature type="binding site" evidence="10">
    <location>
        <position position="13"/>
    </location>
    <ligand>
        <name>ATP</name>
        <dbReference type="ChEBI" id="CHEBI:30616"/>
    </ligand>
</feature>
<dbReference type="Proteomes" id="UP000184322">
    <property type="component" value="Chromosome"/>
</dbReference>
<dbReference type="InterPro" id="IPR005999">
    <property type="entry name" value="Glycerol_kin"/>
</dbReference>
<comment type="function">
    <text evidence="9 10">Key enzyme in the regulation of glycerol uptake and metabolism. Catalyzes the phosphorylation of glycerol to yield sn-glycerol 3-phosphate.</text>
</comment>
<feature type="binding site" evidence="10">
    <location>
        <position position="133"/>
    </location>
    <ligand>
        <name>glycerol</name>
        <dbReference type="ChEBI" id="CHEBI:17754"/>
    </ligand>
</feature>
<dbReference type="STRING" id="48003.BLA55_00460"/>
<accession>A0A1L4FRC7</accession>
<dbReference type="NCBIfam" id="NF000756">
    <property type="entry name" value="PRK00047.1"/>
    <property type="match status" value="1"/>
</dbReference>
<dbReference type="CDD" id="cd07786">
    <property type="entry name" value="FGGY_EcGK_like"/>
    <property type="match status" value="1"/>
</dbReference>
<sequence length="509" mass="56989">MNKKYLITLDEGTTSCRTIVFDSNAQIVATAQNEFTQYYPQSGWVEHDALEIWNTQLSTMQSAKNKAGIKSNDIVGLGITNQRETVVLWNKETGLPVYNAIVWQDRRTSEYCDTLNEHIDLVREKTGLIINPYFSGTKIRWILKNVPLAQKTLEEGKLLAGTIDTWLIWKLTNGKVHATDVSNASRTLLFNINTLEWDDELLELFEIPRSILPEVKSSSEIYGYVEPKHWSLRANGQVPIAGVAGDQQAALFGQLCDKPGMVKNTYGTGCFTLMNIGEKPILSKNKLLTTVAWKLGKDKVVYALEGSVFIAGAAIQWIRDGLRLIYNSAESDFYAYLAEKENTHNVYLVPSFTGLGAPYWDSYSRGAIFGLERGTKKEHIVKATLESIAFQSNDLLKAMASDLGKRVEVLKVDGGASNSNYLMQFQSSISNTKVVRPENTETTALGATFLAGLATGYWKDLDEIKKNTIINREFEPQMDVKEVEKLTHGWDVAVSRTLNWVKDVELGDK</sequence>
<feature type="binding site" evidence="10">
    <location>
        <position position="268"/>
    </location>
    <ligand>
        <name>ADP</name>
        <dbReference type="ChEBI" id="CHEBI:456216"/>
    </ligand>
</feature>
<evidence type="ECO:0000256" key="8">
    <source>
        <dbReference type="ARBA" id="ARBA00052101"/>
    </source>
</evidence>
<dbReference type="PANTHER" id="PTHR10196:SF69">
    <property type="entry name" value="GLYCEROL KINASE"/>
    <property type="match status" value="1"/>
</dbReference>
<feature type="binding site" evidence="10">
    <location>
        <position position="13"/>
    </location>
    <ligand>
        <name>ADP</name>
        <dbReference type="ChEBI" id="CHEBI:456216"/>
    </ligand>
</feature>
<feature type="binding site" evidence="10">
    <location>
        <position position="17"/>
    </location>
    <ligand>
        <name>ADP</name>
        <dbReference type="ChEBI" id="CHEBI:456216"/>
    </ligand>
</feature>
<feature type="binding site" evidence="10">
    <location>
        <position position="415"/>
    </location>
    <ligand>
        <name>ATP</name>
        <dbReference type="ChEBI" id="CHEBI:30616"/>
    </ligand>
</feature>
<organism evidence="14 15">
    <name type="scientific">Mycoplasmopsis pullorum</name>
    <dbReference type="NCBI Taxonomy" id="48003"/>
    <lineage>
        <taxon>Bacteria</taxon>
        <taxon>Bacillati</taxon>
        <taxon>Mycoplasmatota</taxon>
        <taxon>Mycoplasmoidales</taxon>
        <taxon>Metamycoplasmataceae</taxon>
        <taxon>Mycoplasmopsis</taxon>
    </lineage>
</organism>
<evidence type="ECO:0000259" key="12">
    <source>
        <dbReference type="Pfam" id="PF00370"/>
    </source>
</evidence>
<comment type="activity regulation">
    <text evidence="10">Inhibited by fructose 1,6-bisphosphate (FBP).</text>
</comment>
<evidence type="ECO:0000256" key="3">
    <source>
        <dbReference type="ARBA" id="ARBA00022679"/>
    </source>
</evidence>
<evidence type="ECO:0000256" key="9">
    <source>
        <dbReference type="ARBA" id="ARBA00054633"/>
    </source>
</evidence>
<feature type="binding site" evidence="10">
    <location>
        <position position="15"/>
    </location>
    <ligand>
        <name>ATP</name>
        <dbReference type="ChEBI" id="CHEBI:30616"/>
    </ligand>
</feature>
<evidence type="ECO:0000256" key="11">
    <source>
        <dbReference type="RuleBase" id="RU003733"/>
    </source>
</evidence>
<feature type="binding site" evidence="10">
    <location>
        <position position="83"/>
    </location>
    <ligand>
        <name>glycerol</name>
        <dbReference type="ChEBI" id="CHEBI:17754"/>
    </ligand>
</feature>
<evidence type="ECO:0000256" key="1">
    <source>
        <dbReference type="ARBA" id="ARBA00005190"/>
    </source>
</evidence>
<feature type="domain" description="Carbohydrate kinase FGGY N-terminal" evidence="12">
    <location>
        <begin position="5"/>
        <end position="253"/>
    </location>
</feature>
<keyword evidence="4 10" id="KW-0547">Nucleotide-binding</keyword>
<dbReference type="AlphaFoldDB" id="A0A1L4FRC7"/>
<feature type="binding site" evidence="10">
    <location>
        <position position="312"/>
    </location>
    <ligand>
        <name>ADP</name>
        <dbReference type="ChEBI" id="CHEBI:456216"/>
    </ligand>
</feature>
<comment type="pathway">
    <text evidence="1 10">Polyol metabolism; glycerol degradation via glycerol kinase pathway; sn-glycerol 3-phosphate from glycerol: step 1/1.</text>
</comment>
<dbReference type="GO" id="GO:0005524">
    <property type="term" value="F:ATP binding"/>
    <property type="evidence" value="ECO:0007669"/>
    <property type="project" value="UniProtKB-UniRule"/>
</dbReference>
<feature type="binding site" evidence="10">
    <location>
        <position position="83"/>
    </location>
    <ligand>
        <name>sn-glycerol 3-phosphate</name>
        <dbReference type="ChEBI" id="CHEBI:57597"/>
    </ligand>
</feature>
<comment type="catalytic activity">
    <reaction evidence="8 10">
        <text>glycerol + ATP = sn-glycerol 3-phosphate + ADP + H(+)</text>
        <dbReference type="Rhea" id="RHEA:21644"/>
        <dbReference type="ChEBI" id="CHEBI:15378"/>
        <dbReference type="ChEBI" id="CHEBI:17754"/>
        <dbReference type="ChEBI" id="CHEBI:30616"/>
        <dbReference type="ChEBI" id="CHEBI:57597"/>
        <dbReference type="ChEBI" id="CHEBI:456216"/>
        <dbReference type="EC" id="2.7.1.30"/>
    </reaction>
</comment>
<keyword evidence="6 10" id="KW-0319">Glycerol metabolism</keyword>
<gene>
    <name evidence="10" type="primary">glpK</name>
    <name evidence="14" type="ORF">BLA55_00460</name>
</gene>
<comment type="similarity">
    <text evidence="2 10 11">Belongs to the FGGY kinase family.</text>
</comment>
<feature type="binding site" evidence="10">
    <location>
        <position position="133"/>
    </location>
    <ligand>
        <name>sn-glycerol 3-phosphate</name>
        <dbReference type="ChEBI" id="CHEBI:57597"/>
    </ligand>
</feature>
<dbReference type="PANTHER" id="PTHR10196">
    <property type="entry name" value="SUGAR KINASE"/>
    <property type="match status" value="1"/>
</dbReference>
<feature type="binding site" evidence="10">
    <location>
        <position position="247"/>
    </location>
    <ligand>
        <name>glycerol</name>
        <dbReference type="ChEBI" id="CHEBI:17754"/>
    </ligand>
</feature>
<name>A0A1L4FRC7_9BACT</name>
<dbReference type="EC" id="2.7.1.30" evidence="10"/>
<feature type="binding site" evidence="10">
    <location>
        <position position="246"/>
    </location>
    <ligand>
        <name>sn-glycerol 3-phosphate</name>
        <dbReference type="ChEBI" id="CHEBI:57597"/>
    </ligand>
</feature>
<evidence type="ECO:0000256" key="5">
    <source>
        <dbReference type="ARBA" id="ARBA00022777"/>
    </source>
</evidence>
<protein>
    <recommendedName>
        <fullName evidence="10">Glycerol kinase</fullName>
        <ecNumber evidence="10">2.7.1.30</ecNumber>
    </recommendedName>
    <alternativeName>
        <fullName evidence="10">ATP:glycerol 3-phosphotransferase</fullName>
    </alternativeName>
    <alternativeName>
        <fullName evidence="10">Glycerokinase</fullName>
        <shortName evidence="10">GK</shortName>
    </alternativeName>
</protein>
<dbReference type="HAMAP" id="MF_00186">
    <property type="entry name" value="Glycerol_kin"/>
    <property type="match status" value="1"/>
</dbReference>
<feature type="binding site" evidence="10">
    <location>
        <position position="312"/>
    </location>
    <ligand>
        <name>ATP</name>
        <dbReference type="ChEBI" id="CHEBI:30616"/>
    </ligand>
</feature>
<dbReference type="InterPro" id="IPR000577">
    <property type="entry name" value="Carb_kinase_FGGY"/>
</dbReference>
<evidence type="ECO:0000256" key="4">
    <source>
        <dbReference type="ARBA" id="ARBA00022741"/>
    </source>
</evidence>
<keyword evidence="3 10" id="KW-0808">Transferase</keyword>
<keyword evidence="15" id="KW-1185">Reference proteome</keyword>
<comment type="caution">
    <text evidence="10">Lacks conserved residue(s) required for the propagation of feature annotation.</text>
</comment>
<dbReference type="Pfam" id="PF02782">
    <property type="entry name" value="FGGY_C"/>
    <property type="match status" value="1"/>
</dbReference>
<evidence type="ECO:0000256" key="6">
    <source>
        <dbReference type="ARBA" id="ARBA00022798"/>
    </source>
</evidence>
<dbReference type="NCBIfam" id="TIGR01311">
    <property type="entry name" value="glycerol_kin"/>
    <property type="match status" value="1"/>
</dbReference>
<feature type="binding site" evidence="10">
    <location>
        <position position="14"/>
    </location>
    <ligand>
        <name>ATP</name>
        <dbReference type="ChEBI" id="CHEBI:30616"/>
    </ligand>
</feature>
<keyword evidence="5 10" id="KW-0418">Kinase</keyword>
<dbReference type="FunFam" id="3.30.420.40:FF:000008">
    <property type="entry name" value="Glycerol kinase"/>
    <property type="match status" value="1"/>
</dbReference>
<dbReference type="GO" id="GO:0006072">
    <property type="term" value="P:glycerol-3-phosphate metabolic process"/>
    <property type="evidence" value="ECO:0007669"/>
    <property type="project" value="InterPro"/>
</dbReference>
<dbReference type="InterPro" id="IPR018485">
    <property type="entry name" value="FGGY_C"/>
</dbReference>
<evidence type="ECO:0000259" key="13">
    <source>
        <dbReference type="Pfam" id="PF02782"/>
    </source>
</evidence>
<evidence type="ECO:0000256" key="7">
    <source>
        <dbReference type="ARBA" id="ARBA00022840"/>
    </source>
</evidence>
<dbReference type="GO" id="GO:0019563">
    <property type="term" value="P:glycerol catabolic process"/>
    <property type="evidence" value="ECO:0007669"/>
    <property type="project" value="UniProtKB-UniRule"/>
</dbReference>
<feature type="binding site" evidence="10">
    <location>
        <position position="316"/>
    </location>
    <ligand>
        <name>ATP</name>
        <dbReference type="ChEBI" id="CHEBI:30616"/>
    </ligand>
</feature>
<dbReference type="SUPFAM" id="SSF53067">
    <property type="entry name" value="Actin-like ATPase domain"/>
    <property type="match status" value="2"/>
</dbReference>
<reference evidence="15" key="1">
    <citation type="submission" date="2016-10" db="EMBL/GenBank/DDBJ databases">
        <authorList>
            <person name="Beylefeld A."/>
            <person name="Abolnik C."/>
        </authorList>
    </citation>
    <scope>NUCLEOTIDE SEQUENCE [LARGE SCALE GENOMIC DNA]</scope>
    <source>
        <strain evidence="15">B359_6</strain>
    </source>
</reference>
<feature type="binding site" evidence="10">
    <location>
        <position position="13"/>
    </location>
    <ligand>
        <name>sn-glycerol 3-phosphate</name>
        <dbReference type="ChEBI" id="CHEBI:57597"/>
    </ligand>
</feature>
<feature type="binding site" evidence="10">
    <location>
        <position position="268"/>
    </location>
    <ligand>
        <name>ATP</name>
        <dbReference type="ChEBI" id="CHEBI:30616"/>
    </ligand>
</feature>
<feature type="binding site" evidence="10">
    <location>
        <position position="84"/>
    </location>
    <ligand>
        <name>glycerol</name>
        <dbReference type="ChEBI" id="CHEBI:17754"/>
    </ligand>
</feature>
<feature type="binding site" evidence="10">
    <location>
        <position position="415"/>
    </location>
    <ligand>
        <name>ADP</name>
        <dbReference type="ChEBI" id="CHEBI:456216"/>
    </ligand>
</feature>
<dbReference type="UniPathway" id="UPA00618">
    <property type="reaction ID" value="UER00672"/>
</dbReference>
<dbReference type="Gene3D" id="3.30.420.40">
    <property type="match status" value="2"/>
</dbReference>
<proteinExistence type="inferred from homology"/>
<feature type="binding site" evidence="10">
    <location>
        <position position="246"/>
    </location>
    <ligand>
        <name>glycerol</name>
        <dbReference type="ChEBI" id="CHEBI:17754"/>
    </ligand>
</feature>
<dbReference type="EMBL" id="CP017813">
    <property type="protein sequence ID" value="APJ38165.1"/>
    <property type="molecule type" value="Genomic_DNA"/>
</dbReference>
<dbReference type="PROSITE" id="PS00445">
    <property type="entry name" value="FGGY_KINASES_2"/>
    <property type="match status" value="1"/>
</dbReference>
<dbReference type="FunFam" id="3.30.420.40:FF:000007">
    <property type="entry name" value="Glycerol kinase"/>
    <property type="match status" value="1"/>
</dbReference>
<dbReference type="KEGG" id="mpul:BLA55_00460"/>